<evidence type="ECO:0000256" key="6">
    <source>
        <dbReference type="ARBA" id="ARBA00049288"/>
    </source>
</evidence>
<keyword evidence="5 7" id="KW-0808">Transferase</keyword>
<organism evidence="7">
    <name type="scientific">hydrothermal vent metagenome</name>
    <dbReference type="NCBI Taxonomy" id="652676"/>
    <lineage>
        <taxon>unclassified sequences</taxon>
        <taxon>metagenomes</taxon>
        <taxon>ecological metagenomes</taxon>
    </lineage>
</organism>
<dbReference type="InterPro" id="IPR002020">
    <property type="entry name" value="Citrate_synthase"/>
</dbReference>
<keyword evidence="7" id="KW-0012">Acyltransferase</keyword>
<dbReference type="InterPro" id="IPR024176">
    <property type="entry name" value="Citrate_synthase_bac-typ"/>
</dbReference>
<dbReference type="GO" id="GO:0005975">
    <property type="term" value="P:carbohydrate metabolic process"/>
    <property type="evidence" value="ECO:0007669"/>
    <property type="project" value="TreeGrafter"/>
</dbReference>
<evidence type="ECO:0000256" key="1">
    <source>
        <dbReference type="ARBA" id="ARBA00005163"/>
    </source>
</evidence>
<dbReference type="Gene3D" id="1.10.580.10">
    <property type="entry name" value="Citrate Synthase, domain 1"/>
    <property type="match status" value="1"/>
</dbReference>
<dbReference type="GO" id="GO:0036440">
    <property type="term" value="F:citrate synthase activity"/>
    <property type="evidence" value="ECO:0007669"/>
    <property type="project" value="UniProtKB-EC"/>
</dbReference>
<evidence type="ECO:0000313" key="7">
    <source>
        <dbReference type="EMBL" id="VAX12719.1"/>
    </source>
</evidence>
<accession>A0A3B1B301</accession>
<comment type="similarity">
    <text evidence="2">Belongs to the citrate synthase family.</text>
</comment>
<dbReference type="PIRSF" id="PIRSF001369">
    <property type="entry name" value="Citrate_synth"/>
    <property type="match status" value="1"/>
</dbReference>
<dbReference type="AlphaFoldDB" id="A0A3B1B301"/>
<dbReference type="NCBIfam" id="TIGR01800">
    <property type="entry name" value="cit_synth_II"/>
    <property type="match status" value="1"/>
</dbReference>
<comment type="pathway">
    <text evidence="1">Carbohydrate metabolism; tricarboxylic acid cycle.</text>
</comment>
<proteinExistence type="inferred from homology"/>
<dbReference type="InterPro" id="IPR011278">
    <property type="entry name" value="2-MeCitrate/Citrate_synth_II"/>
</dbReference>
<evidence type="ECO:0000256" key="2">
    <source>
        <dbReference type="ARBA" id="ARBA00010566"/>
    </source>
</evidence>
<name>A0A3B1B301_9ZZZZ</name>
<evidence type="ECO:0000256" key="3">
    <source>
        <dbReference type="ARBA" id="ARBA00012972"/>
    </source>
</evidence>
<protein>
    <recommendedName>
        <fullName evidence="3">citrate synthase (unknown stereospecificity)</fullName>
        <ecNumber evidence="3">2.3.3.16</ecNumber>
    </recommendedName>
</protein>
<keyword evidence="4" id="KW-0816">Tricarboxylic acid cycle</keyword>
<dbReference type="SUPFAM" id="SSF48256">
    <property type="entry name" value="Citrate synthase"/>
    <property type="match status" value="1"/>
</dbReference>
<dbReference type="PRINTS" id="PR00143">
    <property type="entry name" value="CITRTSNTHASE"/>
</dbReference>
<evidence type="ECO:0000256" key="4">
    <source>
        <dbReference type="ARBA" id="ARBA00022532"/>
    </source>
</evidence>
<dbReference type="GO" id="GO:0006099">
    <property type="term" value="P:tricarboxylic acid cycle"/>
    <property type="evidence" value="ECO:0007669"/>
    <property type="project" value="UniProtKB-UniPathway"/>
</dbReference>
<dbReference type="InterPro" id="IPR016143">
    <property type="entry name" value="Citrate_synth-like_sm_a-sub"/>
</dbReference>
<dbReference type="Gene3D" id="1.10.230.10">
    <property type="entry name" value="Cytochrome P450-Terp, domain 2"/>
    <property type="match status" value="1"/>
</dbReference>
<dbReference type="UniPathway" id="UPA00223"/>
<reference evidence="7" key="1">
    <citation type="submission" date="2018-06" db="EMBL/GenBank/DDBJ databases">
        <authorList>
            <person name="Zhirakovskaya E."/>
        </authorList>
    </citation>
    <scope>NUCLEOTIDE SEQUENCE</scope>
</reference>
<dbReference type="GO" id="GO:0005829">
    <property type="term" value="C:cytosol"/>
    <property type="evidence" value="ECO:0007669"/>
    <property type="project" value="TreeGrafter"/>
</dbReference>
<sequence>MNEYLPGLAGVPATQSNISDIDGENGILFYRGYPIEELAKYSSFEETSRLLLDGRLPTAKELADFTNQLTENRHIKFHTRGMMKNLPATGHPMEMLQTVVASLGMFYPGSDCLTGSDACEDLDYIHNTTVKIMARMPCIVAMWEHIRNGYDPINPRSDLSYAENFLYMLTGQQPDPLLARIMDVCLILHAEHTINASTFAVLVNASTLANPYTVMAAAIGALSGPLHGGANQRVLEMLEEIGTPEKAEEYVDRKLANKEVIWGMGHREYKTKDPRATILQGLMDKLMADRGGNINPMFEVAKAVEAVCEDRLAKKGVYANVDFYSGLLYSEMGIPADQFTTIFAIARSAGWLAHWREQLSDNRIFRPTQVYTGEPRRSYVPISKR</sequence>
<dbReference type="InterPro" id="IPR036969">
    <property type="entry name" value="Citrate_synthase_sf"/>
</dbReference>
<dbReference type="Pfam" id="PF00285">
    <property type="entry name" value="Citrate_synt"/>
    <property type="match status" value="1"/>
</dbReference>
<comment type="catalytic activity">
    <reaction evidence="6">
        <text>oxaloacetate + acetyl-CoA + H2O = citrate + CoA + H(+)</text>
        <dbReference type="Rhea" id="RHEA:16845"/>
        <dbReference type="ChEBI" id="CHEBI:15377"/>
        <dbReference type="ChEBI" id="CHEBI:15378"/>
        <dbReference type="ChEBI" id="CHEBI:16452"/>
        <dbReference type="ChEBI" id="CHEBI:16947"/>
        <dbReference type="ChEBI" id="CHEBI:57287"/>
        <dbReference type="ChEBI" id="CHEBI:57288"/>
        <dbReference type="EC" id="2.3.3.16"/>
    </reaction>
</comment>
<dbReference type="NCBIfam" id="NF010639">
    <property type="entry name" value="PRK14036.1"/>
    <property type="match status" value="1"/>
</dbReference>
<dbReference type="InterPro" id="IPR016142">
    <property type="entry name" value="Citrate_synth-like_lrg_a-sub"/>
</dbReference>
<dbReference type="PANTHER" id="PTHR11739">
    <property type="entry name" value="CITRATE SYNTHASE"/>
    <property type="match status" value="1"/>
</dbReference>
<dbReference type="PANTHER" id="PTHR11739:SF4">
    <property type="entry name" value="CITRATE SYNTHASE, PEROXISOMAL"/>
    <property type="match status" value="1"/>
</dbReference>
<dbReference type="EMBL" id="UOFZ01000060">
    <property type="protein sequence ID" value="VAX12719.1"/>
    <property type="molecule type" value="Genomic_DNA"/>
</dbReference>
<evidence type="ECO:0000256" key="5">
    <source>
        <dbReference type="ARBA" id="ARBA00022679"/>
    </source>
</evidence>
<gene>
    <name evidence="7" type="ORF">MNBD_GAMMA24-1687</name>
</gene>
<dbReference type="EC" id="2.3.3.16" evidence="3"/>